<evidence type="ECO:0000313" key="3">
    <source>
        <dbReference type="Proteomes" id="UP000256919"/>
    </source>
</evidence>
<name>A0A3D9LKA1_9FLAO</name>
<dbReference type="Proteomes" id="UP000256919">
    <property type="component" value="Unassembled WGS sequence"/>
</dbReference>
<keyword evidence="1" id="KW-1133">Transmembrane helix</keyword>
<reference evidence="2 3" key="1">
    <citation type="submission" date="2018-07" db="EMBL/GenBank/DDBJ databases">
        <title>Genomic Encyclopedia of Type Strains, Phase III (KMG-III): the genomes of soil and plant-associated and newly described type strains.</title>
        <authorList>
            <person name="Whitman W."/>
        </authorList>
    </citation>
    <scope>NUCLEOTIDE SEQUENCE [LARGE SCALE GENOMIC DNA]</scope>
    <source>
        <strain evidence="2 3">CECT 7948</strain>
    </source>
</reference>
<proteinExistence type="predicted"/>
<accession>A0A3D9LKA1</accession>
<dbReference type="RefSeq" id="WP_115813041.1">
    <property type="nucleotide sequence ID" value="NZ_QREI01000017.1"/>
</dbReference>
<keyword evidence="1" id="KW-0472">Membrane</keyword>
<sequence>MNIKNKALNFQYQYSRIFTFGLNRTKYVCLPKSNSLFASNNSKNTFLALGFTLFSCLLFFSGFIEWYTNETQITTGFIIVFFVVHPIVASIGLRQFLWLINGRQELRIENGIMTLTKKGTFLTKKQTFELEHVENVRNEIQENSLSTYDKTLRNIALNRKLLFSHIMGEIIFNYKGKKVKLFNELTENQKAELITEINNLKEKPVANTVYN</sequence>
<keyword evidence="3" id="KW-1185">Reference proteome</keyword>
<dbReference type="AlphaFoldDB" id="A0A3D9LKA1"/>
<feature type="transmembrane region" description="Helical" evidence="1">
    <location>
        <begin position="73"/>
        <end position="93"/>
    </location>
</feature>
<evidence type="ECO:0000256" key="1">
    <source>
        <dbReference type="SAM" id="Phobius"/>
    </source>
</evidence>
<comment type="caution">
    <text evidence="2">The sequence shown here is derived from an EMBL/GenBank/DDBJ whole genome shotgun (WGS) entry which is preliminary data.</text>
</comment>
<keyword evidence="1" id="KW-0812">Transmembrane</keyword>
<dbReference type="EMBL" id="QREI01000017">
    <property type="protein sequence ID" value="REE07622.1"/>
    <property type="molecule type" value="Genomic_DNA"/>
</dbReference>
<organism evidence="2 3">
    <name type="scientific">Winogradskyella pacifica</name>
    <dbReference type="NCBI Taxonomy" id="664642"/>
    <lineage>
        <taxon>Bacteria</taxon>
        <taxon>Pseudomonadati</taxon>
        <taxon>Bacteroidota</taxon>
        <taxon>Flavobacteriia</taxon>
        <taxon>Flavobacteriales</taxon>
        <taxon>Flavobacteriaceae</taxon>
        <taxon>Winogradskyella</taxon>
    </lineage>
</organism>
<protein>
    <submittedName>
        <fullName evidence="2">Uncharacterized protein</fullName>
    </submittedName>
</protein>
<dbReference type="OrthoDB" id="1432894at2"/>
<gene>
    <name evidence="2" type="ORF">DFQ09_1172</name>
</gene>
<evidence type="ECO:0000313" key="2">
    <source>
        <dbReference type="EMBL" id="REE07622.1"/>
    </source>
</evidence>
<feature type="transmembrane region" description="Helical" evidence="1">
    <location>
        <begin position="46"/>
        <end position="67"/>
    </location>
</feature>